<evidence type="ECO:0000256" key="8">
    <source>
        <dbReference type="ARBA" id="ARBA00022842"/>
    </source>
</evidence>
<dbReference type="Proteomes" id="UP000500961">
    <property type="component" value="Chromosome"/>
</dbReference>
<dbReference type="Pfam" id="PF01715">
    <property type="entry name" value="IPPT"/>
    <property type="match status" value="1"/>
</dbReference>
<comment type="subunit">
    <text evidence="10">Monomer.</text>
</comment>
<gene>
    <name evidence="10 14" type="primary">miaA</name>
    <name evidence="14" type="ORF">FHG85_04775</name>
</gene>
<evidence type="ECO:0000256" key="12">
    <source>
        <dbReference type="RuleBase" id="RU003784"/>
    </source>
</evidence>
<comment type="catalytic activity">
    <reaction evidence="9 10 11">
        <text>adenosine(37) in tRNA + dimethylallyl diphosphate = N(6)-dimethylallyladenosine(37) in tRNA + diphosphate</text>
        <dbReference type="Rhea" id="RHEA:26482"/>
        <dbReference type="Rhea" id="RHEA-COMP:10162"/>
        <dbReference type="Rhea" id="RHEA-COMP:10375"/>
        <dbReference type="ChEBI" id="CHEBI:33019"/>
        <dbReference type="ChEBI" id="CHEBI:57623"/>
        <dbReference type="ChEBI" id="CHEBI:74411"/>
        <dbReference type="ChEBI" id="CHEBI:74415"/>
        <dbReference type="EC" id="2.5.1.75"/>
    </reaction>
</comment>
<evidence type="ECO:0000256" key="6">
    <source>
        <dbReference type="ARBA" id="ARBA00022741"/>
    </source>
</evidence>
<keyword evidence="8 10" id="KW-0460">Magnesium</keyword>
<dbReference type="EMBL" id="CP041345">
    <property type="protein sequence ID" value="QKG79602.1"/>
    <property type="molecule type" value="Genomic_DNA"/>
</dbReference>
<evidence type="ECO:0000256" key="5">
    <source>
        <dbReference type="ARBA" id="ARBA00022694"/>
    </source>
</evidence>
<evidence type="ECO:0000313" key="15">
    <source>
        <dbReference type="Proteomes" id="UP000500961"/>
    </source>
</evidence>
<dbReference type="GO" id="GO:0005524">
    <property type="term" value="F:ATP binding"/>
    <property type="evidence" value="ECO:0007669"/>
    <property type="project" value="UniProtKB-UniRule"/>
</dbReference>
<comment type="similarity">
    <text evidence="3 10 13">Belongs to the IPP transferase family.</text>
</comment>
<proteinExistence type="inferred from homology"/>
<comment type="cofactor">
    <cofactor evidence="1 10">
        <name>Mg(2+)</name>
        <dbReference type="ChEBI" id="CHEBI:18420"/>
    </cofactor>
</comment>
<feature type="region of interest" description="Interaction with substrate tRNA" evidence="10">
    <location>
        <begin position="38"/>
        <end position="41"/>
    </location>
</feature>
<keyword evidence="4 10" id="KW-0808">Transferase</keyword>
<dbReference type="AlphaFoldDB" id="A0A7D4C8J5"/>
<feature type="site" description="Interaction with substrate tRNA" evidence="10">
    <location>
        <position position="104"/>
    </location>
</feature>
<dbReference type="EC" id="2.5.1.75" evidence="10"/>
<dbReference type="KEGG" id="ttz:FHG85_04775"/>
<comment type="function">
    <text evidence="2 10 12">Catalyzes the transfer of a dimethylallyl group onto the adenine at position 37 in tRNAs that read codons beginning with uridine, leading to the formation of N6-(dimethylallyl)adenosine (i(6)A).</text>
</comment>
<evidence type="ECO:0000256" key="11">
    <source>
        <dbReference type="RuleBase" id="RU003783"/>
    </source>
</evidence>
<dbReference type="Gene3D" id="1.10.20.140">
    <property type="match status" value="1"/>
</dbReference>
<dbReference type="SUPFAM" id="SSF52540">
    <property type="entry name" value="P-loop containing nucleoside triphosphate hydrolases"/>
    <property type="match status" value="2"/>
</dbReference>
<feature type="site" description="Interaction with substrate tRNA" evidence="10">
    <location>
        <position position="126"/>
    </location>
</feature>
<dbReference type="InterPro" id="IPR027417">
    <property type="entry name" value="P-loop_NTPase"/>
</dbReference>
<dbReference type="HAMAP" id="MF_00185">
    <property type="entry name" value="IPP_trans"/>
    <property type="match status" value="1"/>
</dbReference>
<feature type="binding site" evidence="10">
    <location>
        <begin position="15"/>
        <end position="20"/>
    </location>
    <ligand>
        <name>substrate</name>
    </ligand>
</feature>
<dbReference type="InterPro" id="IPR018022">
    <property type="entry name" value="IPT"/>
</dbReference>
<name>A0A7D4C8J5_9BACT</name>
<dbReference type="Gene3D" id="3.40.50.300">
    <property type="entry name" value="P-loop containing nucleotide triphosphate hydrolases"/>
    <property type="match status" value="1"/>
</dbReference>
<accession>A0A7D4C8J5</accession>
<keyword evidence="15" id="KW-1185">Reference proteome</keyword>
<evidence type="ECO:0000256" key="4">
    <source>
        <dbReference type="ARBA" id="ARBA00022679"/>
    </source>
</evidence>
<evidence type="ECO:0000256" key="13">
    <source>
        <dbReference type="RuleBase" id="RU003785"/>
    </source>
</evidence>
<evidence type="ECO:0000256" key="9">
    <source>
        <dbReference type="ARBA" id="ARBA00049563"/>
    </source>
</evidence>
<keyword evidence="7 10" id="KW-0067">ATP-binding</keyword>
<feature type="binding site" evidence="10">
    <location>
        <begin position="13"/>
        <end position="20"/>
    </location>
    <ligand>
        <name>ATP</name>
        <dbReference type="ChEBI" id="CHEBI:30616"/>
    </ligand>
</feature>
<dbReference type="GO" id="GO:0006400">
    <property type="term" value="P:tRNA modification"/>
    <property type="evidence" value="ECO:0007669"/>
    <property type="project" value="TreeGrafter"/>
</dbReference>
<evidence type="ECO:0000256" key="1">
    <source>
        <dbReference type="ARBA" id="ARBA00001946"/>
    </source>
</evidence>
<evidence type="ECO:0000313" key="14">
    <source>
        <dbReference type="EMBL" id="QKG79602.1"/>
    </source>
</evidence>
<protein>
    <recommendedName>
        <fullName evidence="10">tRNA dimethylallyltransferase</fullName>
        <ecNumber evidence="10">2.5.1.75</ecNumber>
    </recommendedName>
    <alternativeName>
        <fullName evidence="10">Dimethylallyl diphosphate:tRNA dimethylallyltransferase</fullName>
        <shortName evidence="10">DMAPP:tRNA dimethylallyltransferase</shortName>
        <shortName evidence="10">DMATase</shortName>
    </alternativeName>
    <alternativeName>
        <fullName evidence="10">Isopentenyl-diphosphate:tRNA isopentenyltransferase</fullName>
        <shortName evidence="10">IPP transferase</shortName>
        <shortName evidence="10">IPPT</shortName>
        <shortName evidence="10">IPTase</shortName>
    </alternativeName>
</protein>
<evidence type="ECO:0000256" key="2">
    <source>
        <dbReference type="ARBA" id="ARBA00003213"/>
    </source>
</evidence>
<sequence>MSRSQKFLIVLLGPTGVGKTELSLSIAKHFDAPIISSDSRQFFREMRIGTAYPTDEELTKGKHYLVGHKSITERYSCGMFEMEAIELLNEIYQTHNLSLLVGGSGLYIDSLLKGIDDFPTPDPELRKSLHEQLRNEGVESLRQQLKILDPEYYAKVDLKNPQRILKAVEVCLQTGKTYTSFLTRPKKPRPFTAIKVGLNRPREELYRRINERVDKMIEQGLVDEVRNLIPYRNLNALNTVGYKEIFQYLDGEISLPQAVELIKRNTRRYAKRQLTWWGRDDEITWFHPNQKDEIIQYIEKQLKEKSNGKT</sequence>
<organism evidence="14 15">
    <name type="scientific">Tenuifilum thalassicum</name>
    <dbReference type="NCBI Taxonomy" id="2590900"/>
    <lineage>
        <taxon>Bacteria</taxon>
        <taxon>Pseudomonadati</taxon>
        <taxon>Bacteroidota</taxon>
        <taxon>Bacteroidia</taxon>
        <taxon>Bacteroidales</taxon>
        <taxon>Tenuifilaceae</taxon>
        <taxon>Tenuifilum</taxon>
    </lineage>
</organism>
<evidence type="ECO:0000256" key="3">
    <source>
        <dbReference type="ARBA" id="ARBA00005842"/>
    </source>
</evidence>
<keyword evidence="5 10" id="KW-0819">tRNA processing</keyword>
<dbReference type="RefSeq" id="WP_173073498.1">
    <property type="nucleotide sequence ID" value="NZ_CP041345.1"/>
</dbReference>
<keyword evidence="6 10" id="KW-0547">Nucleotide-binding</keyword>
<reference evidence="14 15" key="1">
    <citation type="submission" date="2019-07" db="EMBL/GenBank/DDBJ databases">
        <title>Thalassofilum flectens gen. nov., sp. nov., a novel moderate thermophilic anaerobe from a shallow sea hot spring in Kunashir Island (Russia), representing a new family in the order Bacteroidales, and proposal of Thalassofilacea fam. nov.</title>
        <authorList>
            <person name="Kochetkova T.V."/>
            <person name="Podosokorskaya O.A."/>
            <person name="Novikov A."/>
            <person name="Elcheninov A.G."/>
            <person name="Toshchakov S.V."/>
            <person name="Kublanov I.V."/>
        </authorList>
    </citation>
    <scope>NUCLEOTIDE SEQUENCE [LARGE SCALE GENOMIC DNA]</scope>
    <source>
        <strain evidence="14 15">38-H</strain>
    </source>
</reference>
<evidence type="ECO:0000256" key="10">
    <source>
        <dbReference type="HAMAP-Rule" id="MF_00185"/>
    </source>
</evidence>
<evidence type="ECO:0000256" key="7">
    <source>
        <dbReference type="ARBA" id="ARBA00022840"/>
    </source>
</evidence>
<dbReference type="PANTHER" id="PTHR11088">
    <property type="entry name" value="TRNA DIMETHYLALLYLTRANSFERASE"/>
    <property type="match status" value="1"/>
</dbReference>
<comment type="caution">
    <text evidence="10">Lacks conserved residue(s) required for the propagation of feature annotation.</text>
</comment>
<dbReference type="PANTHER" id="PTHR11088:SF60">
    <property type="entry name" value="TRNA DIMETHYLALLYLTRANSFERASE"/>
    <property type="match status" value="1"/>
</dbReference>
<dbReference type="NCBIfam" id="TIGR00174">
    <property type="entry name" value="miaA"/>
    <property type="match status" value="1"/>
</dbReference>
<dbReference type="GO" id="GO:0052381">
    <property type="term" value="F:tRNA dimethylallyltransferase activity"/>
    <property type="evidence" value="ECO:0007669"/>
    <property type="project" value="UniProtKB-UniRule"/>
</dbReference>
<dbReference type="InterPro" id="IPR039657">
    <property type="entry name" value="Dimethylallyltransferase"/>
</dbReference>